<accession>A0ABV7GJA9</accession>
<gene>
    <name evidence="2" type="ORF">ACFOGP_02880</name>
</gene>
<feature type="transmembrane region" description="Helical" evidence="1">
    <location>
        <begin position="21"/>
        <end position="44"/>
    </location>
</feature>
<keyword evidence="1" id="KW-0472">Membrane</keyword>
<sequence>MTGLRIRKPTLGDPRAQVLRFLRLVAVFYAAGHVLPGMLIWLIGRTAHAL</sequence>
<name>A0ABV7GJA9_9RHOB</name>
<evidence type="ECO:0000313" key="2">
    <source>
        <dbReference type="EMBL" id="MFC3141632.1"/>
    </source>
</evidence>
<evidence type="ECO:0000313" key="3">
    <source>
        <dbReference type="Proteomes" id="UP001595632"/>
    </source>
</evidence>
<keyword evidence="1" id="KW-1133">Transmembrane helix</keyword>
<comment type="caution">
    <text evidence="2">The sequence shown here is derived from an EMBL/GenBank/DDBJ whole genome shotgun (WGS) entry which is preliminary data.</text>
</comment>
<evidence type="ECO:0000256" key="1">
    <source>
        <dbReference type="SAM" id="Phobius"/>
    </source>
</evidence>
<protein>
    <submittedName>
        <fullName evidence="2">Uncharacterized protein</fullName>
    </submittedName>
</protein>
<keyword evidence="3" id="KW-1185">Reference proteome</keyword>
<keyword evidence="1" id="KW-0812">Transmembrane</keyword>
<reference evidence="3" key="1">
    <citation type="journal article" date="2019" name="Int. J. Syst. Evol. Microbiol.">
        <title>The Global Catalogue of Microorganisms (GCM) 10K type strain sequencing project: providing services to taxonomists for standard genome sequencing and annotation.</title>
        <authorList>
            <consortium name="The Broad Institute Genomics Platform"/>
            <consortium name="The Broad Institute Genome Sequencing Center for Infectious Disease"/>
            <person name="Wu L."/>
            <person name="Ma J."/>
        </authorList>
    </citation>
    <scope>NUCLEOTIDE SEQUENCE [LARGE SCALE GENOMIC DNA]</scope>
    <source>
        <strain evidence="3">KCTC 52366</strain>
    </source>
</reference>
<dbReference type="EMBL" id="JBHRTB010000010">
    <property type="protein sequence ID" value="MFC3141632.1"/>
    <property type="molecule type" value="Genomic_DNA"/>
</dbReference>
<dbReference type="Proteomes" id="UP001595632">
    <property type="component" value="Unassembled WGS sequence"/>
</dbReference>
<organism evidence="2 3">
    <name type="scientific">Psychromarinibacter halotolerans</name>
    <dbReference type="NCBI Taxonomy" id="1775175"/>
    <lineage>
        <taxon>Bacteria</taxon>
        <taxon>Pseudomonadati</taxon>
        <taxon>Pseudomonadota</taxon>
        <taxon>Alphaproteobacteria</taxon>
        <taxon>Rhodobacterales</taxon>
        <taxon>Paracoccaceae</taxon>
        <taxon>Psychromarinibacter</taxon>
    </lineage>
</organism>
<proteinExistence type="predicted"/>
<dbReference type="RefSeq" id="WP_275632112.1">
    <property type="nucleotide sequence ID" value="NZ_JARGYD010000002.1"/>
</dbReference>